<dbReference type="AlphaFoldDB" id="A0A1X7UQM2"/>
<organism evidence="3">
    <name type="scientific">Amphimedon queenslandica</name>
    <name type="common">Sponge</name>
    <dbReference type="NCBI Taxonomy" id="400682"/>
    <lineage>
        <taxon>Eukaryota</taxon>
        <taxon>Metazoa</taxon>
        <taxon>Porifera</taxon>
        <taxon>Demospongiae</taxon>
        <taxon>Heteroscleromorpha</taxon>
        <taxon>Haplosclerida</taxon>
        <taxon>Niphatidae</taxon>
        <taxon>Amphimedon</taxon>
    </lineage>
</organism>
<dbReference type="Gene3D" id="3.20.20.380">
    <property type="entry name" value="Copper homeostasis (CutC) domain"/>
    <property type="match status" value="2"/>
</dbReference>
<comment type="similarity">
    <text evidence="1">Belongs to the CutC family.</text>
</comment>
<proteinExistence type="inferred from homology"/>
<name>A0A1X7UQM2_AMPQE</name>
<evidence type="ECO:0000256" key="1">
    <source>
        <dbReference type="ARBA" id="ARBA00007768"/>
    </source>
</evidence>
<sequence>MEVCVDSVQSAINADKGKASRLELCSNLQEGGLTPSLGLYKRVKKSVPSLPIFVMIRPRPGDFCYSEHELEVMREDIEIFKNEGAEDIANPLPVTFHRAIDVSLNPKTSLEDIIELGFSRVLTSGGQPSAIKGLPLISELTSMGAGRIIVMPGGGITPDNLELILKELPELREFHGSGSGAWKESRMEHRNDSLRMGLSPDYAYKETEANTVLNLVNISKRIWNENT</sequence>
<dbReference type="SUPFAM" id="SSF110395">
    <property type="entry name" value="CutC-like"/>
    <property type="match status" value="1"/>
</dbReference>
<evidence type="ECO:0000313" key="3">
    <source>
        <dbReference type="EnsemblMetazoa" id="Aqu2.1.30068_001"/>
    </source>
</evidence>
<evidence type="ECO:0000256" key="2">
    <source>
        <dbReference type="ARBA" id="ARBA00019014"/>
    </source>
</evidence>
<dbReference type="Pfam" id="PF03932">
    <property type="entry name" value="CutC"/>
    <property type="match status" value="1"/>
</dbReference>
<dbReference type="PANTHER" id="PTHR12598">
    <property type="entry name" value="COPPER HOMEOSTASIS PROTEIN CUTC"/>
    <property type="match status" value="1"/>
</dbReference>
<dbReference type="GO" id="GO:0005507">
    <property type="term" value="F:copper ion binding"/>
    <property type="evidence" value="ECO:0007669"/>
    <property type="project" value="TreeGrafter"/>
</dbReference>
<dbReference type="InterPro" id="IPR036822">
    <property type="entry name" value="CutC-like_dom_sf"/>
</dbReference>
<dbReference type="InParanoid" id="A0A1X7UQM2"/>
<dbReference type="EnsemblMetazoa" id="Aqu2.1.30068_001">
    <property type="protein sequence ID" value="Aqu2.1.30068_001"/>
    <property type="gene ID" value="Aqu2.1.30068"/>
</dbReference>
<dbReference type="InterPro" id="IPR005627">
    <property type="entry name" value="CutC-like"/>
</dbReference>
<dbReference type="OrthoDB" id="7392499at2759"/>
<dbReference type="eggNOG" id="KOG4013">
    <property type="taxonomic scope" value="Eukaryota"/>
</dbReference>
<protein>
    <recommendedName>
        <fullName evidence="2">Copper homeostasis protein cutC homolog</fullName>
    </recommendedName>
</protein>
<dbReference type="STRING" id="400682.A0A1X7UQM2"/>
<accession>A0A1X7UQM2</accession>
<dbReference type="PANTHER" id="PTHR12598:SF0">
    <property type="entry name" value="COPPER HOMEOSTASIS PROTEIN CUTC HOMOLOG"/>
    <property type="match status" value="1"/>
</dbReference>
<reference evidence="3" key="1">
    <citation type="submission" date="2017-05" db="UniProtKB">
        <authorList>
            <consortium name="EnsemblMetazoa"/>
        </authorList>
    </citation>
    <scope>IDENTIFICATION</scope>
</reference>